<accession>A0A1G9FX69</accession>
<dbReference type="AlphaFoldDB" id="A0A1G9FX69"/>
<dbReference type="RefSeq" id="WP_092500908.1">
    <property type="nucleotide sequence ID" value="NZ_FNFV01000006.1"/>
</dbReference>
<dbReference type="STRING" id="990712.SAMN05216257_10610"/>
<protein>
    <submittedName>
        <fullName evidence="2">Histidine phosphotransferase ChpT</fullName>
    </submittedName>
</protein>
<dbReference type="OrthoDB" id="9803702at2"/>
<dbReference type="GO" id="GO:0016740">
    <property type="term" value="F:transferase activity"/>
    <property type="evidence" value="ECO:0007669"/>
    <property type="project" value="UniProtKB-KW"/>
</dbReference>
<proteinExistence type="predicted"/>
<keyword evidence="3" id="KW-1185">Reference proteome</keyword>
<sequence>MPDRLARLAELLGSRICHDLISPLGAISNGLELMEMAGAGPGQELSLVEESARSASLRIRLYRMAFGTAIADQTVSRAELQELAPALSAEGRIEVALELREALPRPTAKLLLLALLCAATALPRGGHLAARRAVAGGWVVEAHGDRLKFEPETWAQLGPDVPPTSLPHSLSPAQVQFLLARLVALQLRREITVAHGEGWLRLSF</sequence>
<dbReference type="Gene3D" id="3.30.565.10">
    <property type="entry name" value="Histidine kinase-like ATPase, C-terminal domain"/>
    <property type="match status" value="1"/>
</dbReference>
<dbReference type="EMBL" id="FNFV01000006">
    <property type="protein sequence ID" value="SDK93031.1"/>
    <property type="molecule type" value="Genomic_DNA"/>
</dbReference>
<evidence type="ECO:0000313" key="2">
    <source>
        <dbReference type="EMBL" id="SDK93031.1"/>
    </source>
</evidence>
<name>A0A1G9FX69_9RHOB</name>
<dbReference type="Gene3D" id="1.10.287.130">
    <property type="match status" value="1"/>
</dbReference>
<feature type="domain" description="Histidine phosphotransferase ChpT C-terminal" evidence="1">
    <location>
        <begin position="78"/>
        <end position="197"/>
    </location>
</feature>
<gene>
    <name evidence="2" type="ORF">SAMN05216257_10610</name>
</gene>
<keyword evidence="2" id="KW-0808">Transferase</keyword>
<dbReference type="Pfam" id="PF10090">
    <property type="entry name" value="HPTransfase"/>
    <property type="match status" value="1"/>
</dbReference>
<evidence type="ECO:0000259" key="1">
    <source>
        <dbReference type="Pfam" id="PF10090"/>
    </source>
</evidence>
<evidence type="ECO:0000313" key="3">
    <source>
        <dbReference type="Proteomes" id="UP000199328"/>
    </source>
</evidence>
<dbReference type="Proteomes" id="UP000199328">
    <property type="component" value="Unassembled WGS sequence"/>
</dbReference>
<reference evidence="3" key="1">
    <citation type="submission" date="2016-10" db="EMBL/GenBank/DDBJ databases">
        <authorList>
            <person name="Varghese N."/>
            <person name="Submissions S."/>
        </authorList>
    </citation>
    <scope>NUCLEOTIDE SEQUENCE [LARGE SCALE GENOMIC DNA]</scope>
    <source>
        <strain evidence="3">CGMCC 1.10789</strain>
    </source>
</reference>
<organism evidence="2 3">
    <name type="scientific">Meinhardsimonia xiamenensis</name>
    <dbReference type="NCBI Taxonomy" id="990712"/>
    <lineage>
        <taxon>Bacteria</taxon>
        <taxon>Pseudomonadati</taxon>
        <taxon>Pseudomonadota</taxon>
        <taxon>Alphaproteobacteria</taxon>
        <taxon>Rhodobacterales</taxon>
        <taxon>Paracoccaceae</taxon>
        <taxon>Meinhardsimonia</taxon>
    </lineage>
</organism>
<dbReference type="InterPro" id="IPR018762">
    <property type="entry name" value="ChpT_C"/>
</dbReference>
<dbReference type="InterPro" id="IPR036890">
    <property type="entry name" value="HATPase_C_sf"/>
</dbReference>